<evidence type="ECO:0000313" key="9">
    <source>
        <dbReference type="Proteomes" id="UP000481339"/>
    </source>
</evidence>
<dbReference type="Gene3D" id="3.60.21.10">
    <property type="match status" value="1"/>
</dbReference>
<keyword evidence="9" id="KW-1185">Reference proteome</keyword>
<feature type="compositionally biased region" description="Basic and acidic residues" evidence="6">
    <location>
        <begin position="382"/>
        <end position="392"/>
    </location>
</feature>
<dbReference type="CDD" id="cd00840">
    <property type="entry name" value="MPP_Mre11_N"/>
    <property type="match status" value="1"/>
</dbReference>
<dbReference type="OrthoDB" id="9773856at2"/>
<evidence type="ECO:0000256" key="6">
    <source>
        <dbReference type="SAM" id="MobiDB-lite"/>
    </source>
</evidence>
<dbReference type="Proteomes" id="UP000481339">
    <property type="component" value="Unassembled WGS sequence"/>
</dbReference>
<reference evidence="8 9" key="1">
    <citation type="submission" date="2019-09" db="EMBL/GenBank/DDBJ databases">
        <title>Phylogeny of genus Pseudoclavibacter and closely related genus.</title>
        <authorList>
            <person name="Li Y."/>
        </authorList>
    </citation>
    <scope>NUCLEOTIDE SEQUENCE [LARGE SCALE GENOMIC DNA]</scope>
    <source>
        <strain evidence="8 9">JCM 16921</strain>
    </source>
</reference>
<dbReference type="SUPFAM" id="SSF56300">
    <property type="entry name" value="Metallo-dependent phosphatases"/>
    <property type="match status" value="1"/>
</dbReference>
<evidence type="ECO:0000256" key="1">
    <source>
        <dbReference type="ARBA" id="ARBA00010555"/>
    </source>
</evidence>
<dbReference type="InterPro" id="IPR004843">
    <property type="entry name" value="Calcineurin-like_PHP"/>
</dbReference>
<dbReference type="EMBL" id="WBKA01000009">
    <property type="protein sequence ID" value="KAB1631123.1"/>
    <property type="molecule type" value="Genomic_DNA"/>
</dbReference>
<dbReference type="InterPro" id="IPR041796">
    <property type="entry name" value="Mre11_N"/>
</dbReference>
<dbReference type="InterPro" id="IPR014577">
    <property type="entry name" value="UCP033093_metalloPase"/>
</dbReference>
<organism evidence="8 9">
    <name type="scientific">Pseudoclavibacter caeni</name>
    <dbReference type="NCBI Taxonomy" id="908846"/>
    <lineage>
        <taxon>Bacteria</taxon>
        <taxon>Bacillati</taxon>
        <taxon>Actinomycetota</taxon>
        <taxon>Actinomycetes</taxon>
        <taxon>Micrococcales</taxon>
        <taxon>Microbacteriaceae</taxon>
        <taxon>Pseudoclavibacter</taxon>
    </lineage>
</organism>
<dbReference type="InterPro" id="IPR029052">
    <property type="entry name" value="Metallo-depent_PP-like"/>
</dbReference>
<dbReference type="PANTHER" id="PTHR30337">
    <property type="entry name" value="COMPONENT OF ATP-DEPENDENT DSDNA EXONUCLEASE"/>
    <property type="match status" value="1"/>
</dbReference>
<evidence type="ECO:0000256" key="4">
    <source>
        <dbReference type="ARBA" id="ARBA00022801"/>
    </source>
</evidence>
<evidence type="ECO:0000256" key="3">
    <source>
        <dbReference type="ARBA" id="ARBA00022722"/>
    </source>
</evidence>
<dbReference type="GO" id="GO:0004527">
    <property type="term" value="F:exonuclease activity"/>
    <property type="evidence" value="ECO:0007669"/>
    <property type="project" value="UniProtKB-KW"/>
</dbReference>
<accession>A0A7C8BMC8</accession>
<dbReference type="AlphaFoldDB" id="A0A7C8BMC8"/>
<keyword evidence="3" id="KW-0540">Nuclease</keyword>
<dbReference type="Pfam" id="PF00149">
    <property type="entry name" value="Metallophos"/>
    <property type="match status" value="1"/>
</dbReference>
<sequence length="411" mass="44214">MRFIATADWQLGMRARPLPEEARARYTESRFEALARIGELARERAAAFIVVCGDVFETNQLDRRVIARTFEALRGADVPVVLVPGNHDPLDSASIYDSPVFAERCPEQVVVAREAEPIRIGDDAEVLPVPWRSKRPGRDLVAEACAGLEPAPAGVVRVIAAHGAVASRNPDATDPATIDDAALADVLARGLADVVVLGDRHSTTEVRPGIWYPGTQEVTARRDVDPGNVLVIDVDPAGDAAAPVAERVRVEPVHVGRWRFVTVEHEFTGDADAEVERLRTRLDALDDKSRTGVWLVLRGTISTSAAARLERLLDEQRDLFALLTVWEHHSDLQVLPDNADFSDLHLTGFAADALDELVAAAGGGGDSGAPGASADAGGLDRPGSRDLADDGDRRRAQDALGLLYRLVGGNR</sequence>
<evidence type="ECO:0000259" key="7">
    <source>
        <dbReference type="Pfam" id="PF00149"/>
    </source>
</evidence>
<comment type="similarity">
    <text evidence="1">Belongs to the SbcD family.</text>
</comment>
<dbReference type="RefSeq" id="WP_158036872.1">
    <property type="nucleotide sequence ID" value="NZ_BAAAZV010000016.1"/>
</dbReference>
<evidence type="ECO:0000313" key="8">
    <source>
        <dbReference type="EMBL" id="KAB1631123.1"/>
    </source>
</evidence>
<feature type="domain" description="Calcineurin-like phosphoesterase" evidence="7">
    <location>
        <begin position="1"/>
        <end position="164"/>
    </location>
</feature>
<comment type="caution">
    <text evidence="8">The sequence shown here is derived from an EMBL/GenBank/DDBJ whole genome shotgun (WGS) entry which is preliminary data.</text>
</comment>
<name>A0A7C8BMC8_9MICO</name>
<evidence type="ECO:0000256" key="2">
    <source>
        <dbReference type="ARBA" id="ARBA00013365"/>
    </source>
</evidence>
<evidence type="ECO:0000256" key="5">
    <source>
        <dbReference type="ARBA" id="ARBA00022839"/>
    </source>
</evidence>
<feature type="region of interest" description="Disordered" evidence="6">
    <location>
        <begin position="365"/>
        <end position="392"/>
    </location>
</feature>
<proteinExistence type="inferred from homology"/>
<dbReference type="PIRSF" id="PIRSF033093">
    <property type="entry name" value="UCP_ML1119"/>
    <property type="match status" value="1"/>
</dbReference>
<gene>
    <name evidence="8" type="ORF">F8O02_08815</name>
</gene>
<keyword evidence="4" id="KW-0378">Hydrolase</keyword>
<protein>
    <recommendedName>
        <fullName evidence="2">Nuclease SbcCD subunit D</fullName>
    </recommendedName>
</protein>
<dbReference type="InterPro" id="IPR050535">
    <property type="entry name" value="DNA_Repair-Maintenance_Comp"/>
</dbReference>
<keyword evidence="5 8" id="KW-0269">Exonuclease</keyword>
<dbReference type="PANTHER" id="PTHR30337:SF0">
    <property type="entry name" value="NUCLEASE SBCCD SUBUNIT D"/>
    <property type="match status" value="1"/>
</dbReference>